<evidence type="ECO:0000256" key="1">
    <source>
        <dbReference type="ARBA" id="ARBA00022450"/>
    </source>
</evidence>
<dbReference type="InterPro" id="IPR036736">
    <property type="entry name" value="ACP-like_sf"/>
</dbReference>
<dbReference type="Gene3D" id="3.40.50.12780">
    <property type="entry name" value="N-terminal domain of ligase-like"/>
    <property type="match status" value="1"/>
</dbReference>
<evidence type="ECO:0000256" key="3">
    <source>
        <dbReference type="ARBA" id="ARBA00022598"/>
    </source>
</evidence>
<keyword evidence="9" id="KW-1185">Reference proteome</keyword>
<dbReference type="InterPro" id="IPR020845">
    <property type="entry name" value="AMP-binding_CS"/>
</dbReference>
<feature type="compositionally biased region" description="Basic and acidic residues" evidence="5">
    <location>
        <begin position="1111"/>
        <end position="1136"/>
    </location>
</feature>
<dbReference type="InterPro" id="IPR009081">
    <property type="entry name" value="PP-bd_ACP"/>
</dbReference>
<dbReference type="Pfam" id="PF00501">
    <property type="entry name" value="AMP-binding"/>
    <property type="match status" value="1"/>
</dbReference>
<dbReference type="PROSITE" id="PS00455">
    <property type="entry name" value="AMP_BINDING"/>
    <property type="match status" value="1"/>
</dbReference>
<dbReference type="InterPro" id="IPR014030">
    <property type="entry name" value="Ketoacyl_synth_N"/>
</dbReference>
<name>A0A922NSD9_9PLEO</name>
<dbReference type="GO" id="GO:0004315">
    <property type="term" value="F:3-oxoacyl-[acyl-carrier-protein] synthase activity"/>
    <property type="evidence" value="ECO:0007669"/>
    <property type="project" value="InterPro"/>
</dbReference>
<comment type="caution">
    <text evidence="8">The sequence shown here is derived from an EMBL/GenBank/DDBJ whole genome shotgun (WGS) entry which is preliminary data.</text>
</comment>
<protein>
    <submittedName>
        <fullName evidence="8">Non-ribosomal peptide synthetase module protein</fullName>
    </submittedName>
</protein>
<dbReference type="CDD" id="cd00833">
    <property type="entry name" value="PKS"/>
    <property type="match status" value="1"/>
</dbReference>
<proteinExistence type="predicted"/>
<evidence type="ECO:0000256" key="5">
    <source>
        <dbReference type="SAM" id="MobiDB-lite"/>
    </source>
</evidence>
<evidence type="ECO:0000313" key="9">
    <source>
        <dbReference type="Proteomes" id="UP000249757"/>
    </source>
</evidence>
<gene>
    <name evidence="8" type="ORF">Ptr86124_000907</name>
</gene>
<dbReference type="AlphaFoldDB" id="A0A922NSD9"/>
<dbReference type="Proteomes" id="UP000249757">
    <property type="component" value="Unassembled WGS sequence"/>
</dbReference>
<dbReference type="InterPro" id="IPR016039">
    <property type="entry name" value="Thiolase-like"/>
</dbReference>
<keyword evidence="4" id="KW-0808">Transferase</keyword>
<dbReference type="EMBL" id="NRDI02000001">
    <property type="protein sequence ID" value="KAI1520539.1"/>
    <property type="molecule type" value="Genomic_DNA"/>
</dbReference>
<dbReference type="GO" id="GO:0016874">
    <property type="term" value="F:ligase activity"/>
    <property type="evidence" value="ECO:0007669"/>
    <property type="project" value="UniProtKB-KW"/>
</dbReference>
<organism evidence="8 9">
    <name type="scientific">Pyrenophora tritici-repentis</name>
    <dbReference type="NCBI Taxonomy" id="45151"/>
    <lineage>
        <taxon>Eukaryota</taxon>
        <taxon>Fungi</taxon>
        <taxon>Dikarya</taxon>
        <taxon>Ascomycota</taxon>
        <taxon>Pezizomycotina</taxon>
        <taxon>Dothideomycetes</taxon>
        <taxon>Pleosporomycetidae</taxon>
        <taxon>Pleosporales</taxon>
        <taxon>Pleosporineae</taxon>
        <taxon>Pleosporaceae</taxon>
        <taxon>Pyrenophora</taxon>
    </lineage>
</organism>
<dbReference type="GO" id="GO:0031177">
    <property type="term" value="F:phosphopantetheine binding"/>
    <property type="evidence" value="ECO:0007669"/>
    <property type="project" value="TreeGrafter"/>
</dbReference>
<keyword evidence="1" id="KW-0596">Phosphopantetheine</keyword>
<sequence>MANTQWMPVKIPLAHLLQNNATFAEAGKAFGKNLSNVKKHEMYPFLSLIEEARKQMNESQLKSKLAVIANPDVFGDETMAKLQGEFLSAMKSSQQNTSIFDGLSLQDVEAISSSRVHTWIKQRAAAQPNAIALSSAERTEAMTYRELANRSSQVANYLAANKVASGDGVLLHISRVFNTVIWLLGILEAGAYYVVLDKKLPDRRKAAIASISEARFLVTDDFKIQQTLSNLDITVVSLDTVERELSTQSVTLLKIAQRDDDLAHINFKFIFTSGSTGQPKGVMVQHSNLSLYVSTARSIVKLGPGSRVLQFATFAFDASVLEWVVTLSYGATLCFVDHPEEYLATIIEKNKINFFHTTLSVLSKIPVERSLDSLRMISVGGEPSSAGLLGRWRQKAQFLHAFGPTETTGSYRGRSAQRSSASVTIYDRQTFPKLDLRVCSEDSDDSLPIGKHGENCIVGPQVSCGYKGQPELTESRFRTIQLDGHDTAMYRISDKGFLDEHERLHIGGRMKNREIKPQGYRMDLQEIEKSILDHSPEVQTMRYRQFSMPPKKDQSGVSAVLRNSWMQTLQLNSPPNFDTSFFEVGGHSITLTEPHKRIVNHFPNCKVSLLDISEAPTITKQAEFLSSKLGTPKQIYVLSDSSSDSDSDSDIHTAATSLCNSSNLDHNKFAIVGLAGYFPGAVDIDSFWKIVMESRSAVVTHKEALPPGDMTEDEIFEIRKLLFLSVASQALADANISITKSVPNPTGVFIGAAYNTHKDAPGTPSPADSFQARHRTLLGLPISTFTAYKLNLTGPNATLNTACSSSLVALQQALSALRAKTCTAALVGGVTVHCPKLGGYVTAPGQVFSPSGYYRPLDAAADGSVPADTVAAVVIKTLSAARRENEAVYAIIEGCAIGSDGSVDKEMKIAVAQPSKTAQWDSVANAHIPVPKIAALLVCTAMTASPSVVVARQSIMDTPLIRPVVSTSGSTMGVTSALNVSRATITNLINQAYDPSSIAANNLSEILLRLQAAKEIAEYEKDALRAALHVHQKPRNRHEPPLDLQQRKAFHSGAVWWSPCKLREARFRQLVKEKEKEKELLDKIELKEAKENNRIYQLKIKEAARAAREEAKKVRDEAKAVKAAELDAKRRDRDAAKAIQQPQSGKRKASKPAAKQQPKKRRVGGAGGGTLAEVAAPAPPPTTTRRGRAVNTPAKYR</sequence>
<evidence type="ECO:0000259" key="7">
    <source>
        <dbReference type="PROSITE" id="PS52004"/>
    </source>
</evidence>
<evidence type="ECO:0000256" key="2">
    <source>
        <dbReference type="ARBA" id="ARBA00022553"/>
    </source>
</evidence>
<dbReference type="InterPro" id="IPR020841">
    <property type="entry name" value="PKS_Beta-ketoAc_synthase_dom"/>
</dbReference>
<dbReference type="InterPro" id="IPR018201">
    <property type="entry name" value="Ketoacyl_synth_AS"/>
</dbReference>
<dbReference type="Pfam" id="PF00109">
    <property type="entry name" value="ketoacyl-synt"/>
    <property type="match status" value="1"/>
</dbReference>
<reference evidence="9" key="1">
    <citation type="journal article" date="2022" name="Microb. Genom.">
        <title>A global pangenome for the wheat fungal pathogen Pyrenophora tritici-repentis and prediction of effector protein structural homology.</title>
        <authorList>
            <person name="Moolhuijzen P.M."/>
            <person name="See P.T."/>
            <person name="Shi G."/>
            <person name="Powell H.R."/>
            <person name="Cockram J."/>
            <person name="Jorgensen L.N."/>
            <person name="Benslimane H."/>
            <person name="Strelkov S.E."/>
            <person name="Turner J."/>
            <person name="Liu Z."/>
            <person name="Moffat C.S."/>
        </authorList>
    </citation>
    <scope>NUCLEOTIDE SEQUENCE [LARGE SCALE GENOMIC DNA]</scope>
</reference>
<dbReference type="Gene3D" id="1.10.1200.10">
    <property type="entry name" value="ACP-like"/>
    <property type="match status" value="1"/>
</dbReference>
<dbReference type="PROSITE" id="PS00606">
    <property type="entry name" value="KS3_1"/>
    <property type="match status" value="1"/>
</dbReference>
<evidence type="ECO:0000313" key="8">
    <source>
        <dbReference type="EMBL" id="KAI1520539.1"/>
    </source>
</evidence>
<dbReference type="PROSITE" id="PS52004">
    <property type="entry name" value="KS3_2"/>
    <property type="match status" value="1"/>
</dbReference>
<feature type="region of interest" description="Disordered" evidence="5">
    <location>
        <begin position="1111"/>
        <end position="1197"/>
    </location>
</feature>
<dbReference type="PANTHER" id="PTHR45527:SF1">
    <property type="entry name" value="FATTY ACID SYNTHASE"/>
    <property type="match status" value="1"/>
</dbReference>
<feature type="domain" description="Ketosynthase family 3 (KS3)" evidence="7">
    <location>
        <begin position="666"/>
        <end position="1197"/>
    </location>
</feature>
<dbReference type="GO" id="GO:0005737">
    <property type="term" value="C:cytoplasm"/>
    <property type="evidence" value="ECO:0007669"/>
    <property type="project" value="TreeGrafter"/>
</dbReference>
<evidence type="ECO:0000256" key="4">
    <source>
        <dbReference type="ARBA" id="ARBA00022679"/>
    </source>
</evidence>
<dbReference type="SMART" id="SM00825">
    <property type="entry name" value="PKS_KS"/>
    <property type="match status" value="1"/>
</dbReference>
<dbReference type="InterPro" id="IPR042099">
    <property type="entry name" value="ANL_N_sf"/>
</dbReference>
<keyword evidence="2" id="KW-0597">Phosphoprotein</keyword>
<dbReference type="Gene3D" id="3.40.47.10">
    <property type="match status" value="1"/>
</dbReference>
<dbReference type="PANTHER" id="PTHR45527">
    <property type="entry name" value="NONRIBOSOMAL PEPTIDE SYNTHETASE"/>
    <property type="match status" value="1"/>
</dbReference>
<evidence type="ECO:0000259" key="6">
    <source>
        <dbReference type="PROSITE" id="PS50075"/>
    </source>
</evidence>
<dbReference type="GO" id="GO:0044550">
    <property type="term" value="P:secondary metabolite biosynthetic process"/>
    <property type="evidence" value="ECO:0007669"/>
    <property type="project" value="TreeGrafter"/>
</dbReference>
<keyword evidence="3" id="KW-0436">Ligase</keyword>
<dbReference type="Pfam" id="PF00550">
    <property type="entry name" value="PP-binding"/>
    <property type="match status" value="1"/>
</dbReference>
<dbReference type="SUPFAM" id="SSF47336">
    <property type="entry name" value="ACP-like"/>
    <property type="match status" value="1"/>
</dbReference>
<dbReference type="SUPFAM" id="SSF56801">
    <property type="entry name" value="Acetyl-CoA synthetase-like"/>
    <property type="match status" value="1"/>
</dbReference>
<dbReference type="InterPro" id="IPR000873">
    <property type="entry name" value="AMP-dep_synth/lig_dom"/>
</dbReference>
<feature type="domain" description="Carrier" evidence="6">
    <location>
        <begin position="552"/>
        <end position="629"/>
    </location>
</feature>
<dbReference type="SUPFAM" id="SSF53901">
    <property type="entry name" value="Thiolase-like"/>
    <property type="match status" value="1"/>
</dbReference>
<dbReference type="GO" id="GO:0043041">
    <property type="term" value="P:amino acid activation for nonribosomal peptide biosynthetic process"/>
    <property type="evidence" value="ECO:0007669"/>
    <property type="project" value="TreeGrafter"/>
</dbReference>
<accession>A0A922NSD9</accession>
<dbReference type="GO" id="GO:0006633">
    <property type="term" value="P:fatty acid biosynthetic process"/>
    <property type="evidence" value="ECO:0007669"/>
    <property type="project" value="InterPro"/>
</dbReference>
<dbReference type="PROSITE" id="PS50075">
    <property type="entry name" value="CARRIER"/>
    <property type="match status" value="1"/>
</dbReference>